<feature type="site" description="Electron transfer via tryptophanyl radical" evidence="9">
    <location>
        <position position="399"/>
    </location>
</feature>
<dbReference type="Proteomes" id="UP000651050">
    <property type="component" value="Unassembled WGS sequence"/>
</dbReference>
<evidence type="ECO:0000256" key="6">
    <source>
        <dbReference type="ARBA" id="ARBA00022991"/>
    </source>
</evidence>
<evidence type="ECO:0000256" key="3">
    <source>
        <dbReference type="ARBA" id="ARBA00014046"/>
    </source>
</evidence>
<proteinExistence type="inferred from homology"/>
<keyword evidence="6 10" id="KW-0157">Chromophore</keyword>
<keyword evidence="5 8" id="KW-0274">FAD</keyword>
<dbReference type="Pfam" id="PF00875">
    <property type="entry name" value="DNA_photolyase"/>
    <property type="match status" value="1"/>
</dbReference>
<dbReference type="SUPFAM" id="SSF48173">
    <property type="entry name" value="Cryptochrome/photolyase FAD-binding domain"/>
    <property type="match status" value="1"/>
</dbReference>
<evidence type="ECO:0000256" key="1">
    <source>
        <dbReference type="ARBA" id="ARBA00001932"/>
    </source>
</evidence>
<dbReference type="PANTHER" id="PTHR11455">
    <property type="entry name" value="CRYPTOCHROME"/>
    <property type="match status" value="1"/>
</dbReference>
<gene>
    <name evidence="12" type="ORF">I5803_15765</name>
</gene>
<comment type="similarity">
    <text evidence="10">Belongs to the DNA photolyase family.</text>
</comment>
<dbReference type="Pfam" id="PF03441">
    <property type="entry name" value="FAD_binding_7"/>
    <property type="match status" value="1"/>
</dbReference>
<evidence type="ECO:0000256" key="10">
    <source>
        <dbReference type="RuleBase" id="RU004182"/>
    </source>
</evidence>
<dbReference type="PROSITE" id="PS51645">
    <property type="entry name" value="PHR_CRY_ALPHA_BETA"/>
    <property type="match status" value="1"/>
</dbReference>
<dbReference type="InterPro" id="IPR002081">
    <property type="entry name" value="Cryptochrome/DNA_photolyase_1"/>
</dbReference>
<dbReference type="GO" id="GO:0003677">
    <property type="term" value="F:DNA binding"/>
    <property type="evidence" value="ECO:0007669"/>
    <property type="project" value="TreeGrafter"/>
</dbReference>
<evidence type="ECO:0000313" key="13">
    <source>
        <dbReference type="Proteomes" id="UP000651050"/>
    </source>
</evidence>
<organism evidence="12 13">
    <name type="scientific">Caenimonas aquaedulcis</name>
    <dbReference type="NCBI Taxonomy" id="2793270"/>
    <lineage>
        <taxon>Bacteria</taxon>
        <taxon>Pseudomonadati</taxon>
        <taxon>Pseudomonadota</taxon>
        <taxon>Betaproteobacteria</taxon>
        <taxon>Burkholderiales</taxon>
        <taxon>Comamonadaceae</taxon>
        <taxon>Caenimonas</taxon>
    </lineage>
</organism>
<dbReference type="InterPro" id="IPR005101">
    <property type="entry name" value="Cryptochr/Photolyase_FAD-bd"/>
</dbReference>
<accession>A0A931H6L2</accession>
<evidence type="ECO:0000256" key="7">
    <source>
        <dbReference type="ARBA" id="ARBA00033999"/>
    </source>
</evidence>
<evidence type="ECO:0000259" key="11">
    <source>
        <dbReference type="PROSITE" id="PS51645"/>
    </source>
</evidence>
<dbReference type="RefSeq" id="WP_196987285.1">
    <property type="nucleotide sequence ID" value="NZ_JADWYS010000001.1"/>
</dbReference>
<keyword evidence="13" id="KW-1185">Reference proteome</keyword>
<feature type="binding site" evidence="8">
    <location>
        <position position="234"/>
    </location>
    <ligand>
        <name>FAD</name>
        <dbReference type="ChEBI" id="CHEBI:57692"/>
    </ligand>
</feature>
<feature type="binding site" evidence="8">
    <location>
        <position position="281"/>
    </location>
    <ligand>
        <name>FAD</name>
        <dbReference type="ChEBI" id="CHEBI:57692"/>
    </ligand>
</feature>
<dbReference type="AlphaFoldDB" id="A0A931H6L2"/>
<dbReference type="GO" id="GO:0071949">
    <property type="term" value="F:FAD binding"/>
    <property type="evidence" value="ECO:0007669"/>
    <property type="project" value="TreeGrafter"/>
</dbReference>
<dbReference type="InterPro" id="IPR006050">
    <property type="entry name" value="DNA_photolyase_N"/>
</dbReference>
<dbReference type="EMBL" id="JADWYS010000001">
    <property type="protein sequence ID" value="MBG9389488.1"/>
    <property type="molecule type" value="Genomic_DNA"/>
</dbReference>
<feature type="site" description="Electron transfer via tryptophanyl radical" evidence="9">
    <location>
        <position position="320"/>
    </location>
</feature>
<protein>
    <recommendedName>
        <fullName evidence="3">Deoxyribodipyrimidine photo-lyase</fullName>
        <ecNumber evidence="2">4.1.99.3</ecNumber>
    </recommendedName>
</protein>
<dbReference type="GO" id="GO:0003904">
    <property type="term" value="F:deoxyribodipyrimidine photo-lyase activity"/>
    <property type="evidence" value="ECO:0007669"/>
    <property type="project" value="UniProtKB-EC"/>
</dbReference>
<feature type="binding site" evidence="8">
    <location>
        <begin position="284"/>
        <end position="291"/>
    </location>
    <ligand>
        <name>FAD</name>
        <dbReference type="ChEBI" id="CHEBI:57692"/>
    </ligand>
</feature>
<dbReference type="GO" id="GO:0009416">
    <property type="term" value="P:response to light stimulus"/>
    <property type="evidence" value="ECO:0007669"/>
    <property type="project" value="TreeGrafter"/>
</dbReference>
<dbReference type="InterPro" id="IPR036155">
    <property type="entry name" value="Crypto/Photolyase_N_sf"/>
</dbReference>
<evidence type="ECO:0000313" key="12">
    <source>
        <dbReference type="EMBL" id="MBG9389488.1"/>
    </source>
</evidence>
<dbReference type="FunFam" id="1.10.579.10:FF:000003">
    <property type="entry name" value="Deoxyribodipyrimidine photo-lyase"/>
    <property type="match status" value="1"/>
</dbReference>
<name>A0A931H6L2_9BURK</name>
<comment type="cofactor">
    <cofactor evidence="1">
        <name>(6R)-5,10-methylene-5,6,7,8-tetrahydrofolate</name>
        <dbReference type="ChEBI" id="CHEBI:15636"/>
    </cofactor>
</comment>
<evidence type="ECO:0000256" key="4">
    <source>
        <dbReference type="ARBA" id="ARBA00022630"/>
    </source>
</evidence>
<dbReference type="PRINTS" id="PR00147">
    <property type="entry name" value="DNAPHOTLYASE"/>
</dbReference>
<dbReference type="SUPFAM" id="SSF52425">
    <property type="entry name" value="Cryptochrome/photolyase, N-terminal domain"/>
    <property type="match status" value="1"/>
</dbReference>
<dbReference type="PROSITE" id="PS00691">
    <property type="entry name" value="DNA_PHOTOLYASES_1_2"/>
    <property type="match status" value="1"/>
</dbReference>
<comment type="catalytic activity">
    <reaction evidence="7">
        <text>cyclobutadipyrimidine (in DNA) = 2 pyrimidine residues (in DNA).</text>
        <dbReference type="EC" id="4.1.99.3"/>
    </reaction>
</comment>
<comment type="caution">
    <text evidence="12">The sequence shown here is derived from an EMBL/GenBank/DDBJ whole genome shotgun (WGS) entry which is preliminary data.</text>
</comment>
<dbReference type="InterPro" id="IPR036134">
    <property type="entry name" value="Crypto/Photolyase_FAD-like_sf"/>
</dbReference>
<feature type="site" description="Electron transfer via tryptophanyl radical" evidence="9">
    <location>
        <position position="376"/>
    </location>
</feature>
<keyword evidence="4 8" id="KW-0285">Flavoprotein</keyword>
<evidence type="ECO:0000256" key="9">
    <source>
        <dbReference type="PIRSR" id="PIRSR602081-2"/>
    </source>
</evidence>
<evidence type="ECO:0000256" key="8">
    <source>
        <dbReference type="PIRSR" id="PIRSR602081-1"/>
    </source>
</evidence>
<dbReference type="InterPro" id="IPR018394">
    <property type="entry name" value="DNA_photolyase_1_CS_C"/>
</dbReference>
<dbReference type="EC" id="4.1.99.3" evidence="2"/>
<evidence type="ECO:0000256" key="5">
    <source>
        <dbReference type="ARBA" id="ARBA00022827"/>
    </source>
</evidence>
<dbReference type="GO" id="GO:0000719">
    <property type="term" value="P:photoreactive repair"/>
    <property type="evidence" value="ECO:0007669"/>
    <property type="project" value="UniProtKB-ARBA"/>
</dbReference>
<reference evidence="12" key="1">
    <citation type="submission" date="2020-11" db="EMBL/GenBank/DDBJ databases">
        <title>Bacterial whole genome sequence for Caenimonas sp. DR4.4.</title>
        <authorList>
            <person name="Le V."/>
            <person name="Ko S.-R."/>
            <person name="Ahn C.-Y."/>
            <person name="Oh H.-M."/>
        </authorList>
    </citation>
    <scope>NUCLEOTIDE SEQUENCE</scope>
    <source>
        <strain evidence="12">DR4.4</strain>
    </source>
</reference>
<evidence type="ECO:0000256" key="2">
    <source>
        <dbReference type="ARBA" id="ARBA00013149"/>
    </source>
</evidence>
<comment type="cofactor">
    <cofactor evidence="8">
        <name>FAD</name>
        <dbReference type="ChEBI" id="CHEBI:57692"/>
    </cofactor>
    <text evidence="8">Binds 1 FAD per subunit.</text>
</comment>
<feature type="domain" description="Photolyase/cryptochrome alpha/beta" evidence="11">
    <location>
        <begin position="6"/>
        <end position="139"/>
    </location>
</feature>
<dbReference type="Gene3D" id="1.10.579.10">
    <property type="entry name" value="DNA Cyclobutane Dipyrimidine Photolyase, subunit A, domain 3"/>
    <property type="match status" value="1"/>
</dbReference>
<dbReference type="Gene3D" id="3.40.50.620">
    <property type="entry name" value="HUPs"/>
    <property type="match status" value="1"/>
</dbReference>
<dbReference type="PROSITE" id="PS00394">
    <property type="entry name" value="DNA_PHOTOLYASES_1_1"/>
    <property type="match status" value="1"/>
</dbReference>
<dbReference type="Gene3D" id="1.25.40.80">
    <property type="match status" value="1"/>
</dbReference>
<sequence>MQTLYAAGVMWFRRDLRVHDNHALSRALASCAVVHCVFVFDTNILAGLPRADRRVEFIRESVDELDASLRELSGGAEGGLIVLHAGAKDAVPALARQLGVDAVFANHDDEPASLARDAAVRTALAAQRIGLHTFKDHVVFERKELLTQAGAPYSVFTPYRNAWLAKVTAGDLAAHRMEAHASRLAARPPATRAGVPPLTDLGFQRTNLGALGIAPGERGAQRLFAVFEPRMSAYGRTRDFPSVKGPSYLGIHLRFGTISIRALARRAHAAALAGDEGAATWLSELIWRDFYAQVLANFPHVAGPGGESRSFKPAYDAIEWEDGVAAEGLLAAWCEGRTGYPLVDAAMAQINSTGYMHNRLRMVVASFLCKDLGIDWRRGERYFALHLNDYELASNNGGWQWASSSGCDAQPYFRIFNPLSQSRKFDPEGRFIRRYLPQLAALSGDALHAPWTASAAELSQAGVVLGRDYPHPIVDHDAARTRTLERYAVVKTPAITPRSSARSSA</sequence>
<dbReference type="PANTHER" id="PTHR11455:SF9">
    <property type="entry name" value="CRYPTOCHROME CIRCADIAN CLOCK 5 ISOFORM X1"/>
    <property type="match status" value="1"/>
</dbReference>
<dbReference type="InterPro" id="IPR014729">
    <property type="entry name" value="Rossmann-like_a/b/a_fold"/>
</dbReference>